<gene>
    <name evidence="2" type="ORF">GCM10009550_01780</name>
</gene>
<proteinExistence type="predicted"/>
<feature type="domain" description="IPT/TIG" evidence="1">
    <location>
        <begin position="77"/>
        <end position="155"/>
    </location>
</feature>
<evidence type="ECO:0000313" key="3">
    <source>
        <dbReference type="Proteomes" id="UP001500665"/>
    </source>
</evidence>
<dbReference type="RefSeq" id="WP_344235583.1">
    <property type="nucleotide sequence ID" value="NZ_BAAAHH010000001.1"/>
</dbReference>
<protein>
    <recommendedName>
        <fullName evidence="1">IPT/TIG domain-containing protein</fullName>
    </recommendedName>
</protein>
<dbReference type="EMBL" id="BAAAHH010000001">
    <property type="protein sequence ID" value="GAA0936190.1"/>
    <property type="molecule type" value="Genomic_DNA"/>
</dbReference>
<name>A0ABN1Q0Y3_9ACTN</name>
<dbReference type="Proteomes" id="UP001500665">
    <property type="component" value="Unassembled WGS sequence"/>
</dbReference>
<dbReference type="InterPro" id="IPR002909">
    <property type="entry name" value="IPT_dom"/>
</dbReference>
<dbReference type="Pfam" id="PF01833">
    <property type="entry name" value="TIG"/>
    <property type="match status" value="1"/>
</dbReference>
<accession>A0ABN1Q0Y3</accession>
<sequence>MAFDSDMRRFHITTGSVPTTNVRGVVLPAGECLYQEYIGASDKYTGVIQGKLADLTERFSVMENYALSYIDPDEPDLVSISPTTGSTAGGTSVTATTTGTNSSQCTVTVGGVAATNVRCNATSVTFTTPAGTAGAKAVVITTAEGTDTLAAAFTYS</sequence>
<dbReference type="InterPro" id="IPR014756">
    <property type="entry name" value="Ig_E-set"/>
</dbReference>
<evidence type="ECO:0000259" key="1">
    <source>
        <dbReference type="Pfam" id="PF01833"/>
    </source>
</evidence>
<dbReference type="InterPro" id="IPR013783">
    <property type="entry name" value="Ig-like_fold"/>
</dbReference>
<reference evidence="2 3" key="1">
    <citation type="journal article" date="2019" name="Int. J. Syst. Evol. Microbiol.">
        <title>The Global Catalogue of Microorganisms (GCM) 10K type strain sequencing project: providing services to taxonomists for standard genome sequencing and annotation.</title>
        <authorList>
            <consortium name="The Broad Institute Genomics Platform"/>
            <consortium name="The Broad Institute Genome Sequencing Center for Infectious Disease"/>
            <person name="Wu L."/>
            <person name="Ma J."/>
        </authorList>
    </citation>
    <scope>NUCLEOTIDE SEQUENCE [LARGE SCALE GENOMIC DNA]</scope>
    <source>
        <strain evidence="2 3">JCM 10696</strain>
    </source>
</reference>
<dbReference type="Gene3D" id="2.60.40.10">
    <property type="entry name" value="Immunoglobulins"/>
    <property type="match status" value="1"/>
</dbReference>
<organism evidence="2 3">
    <name type="scientific">Actinocorallia libanotica</name>
    <dbReference type="NCBI Taxonomy" id="46162"/>
    <lineage>
        <taxon>Bacteria</taxon>
        <taxon>Bacillati</taxon>
        <taxon>Actinomycetota</taxon>
        <taxon>Actinomycetes</taxon>
        <taxon>Streptosporangiales</taxon>
        <taxon>Thermomonosporaceae</taxon>
        <taxon>Actinocorallia</taxon>
    </lineage>
</organism>
<keyword evidence="3" id="KW-1185">Reference proteome</keyword>
<comment type="caution">
    <text evidence="2">The sequence shown here is derived from an EMBL/GenBank/DDBJ whole genome shotgun (WGS) entry which is preliminary data.</text>
</comment>
<dbReference type="SUPFAM" id="SSF81296">
    <property type="entry name" value="E set domains"/>
    <property type="match status" value="1"/>
</dbReference>
<evidence type="ECO:0000313" key="2">
    <source>
        <dbReference type="EMBL" id="GAA0936190.1"/>
    </source>
</evidence>